<dbReference type="EMBL" id="AM920431">
    <property type="protein sequence ID" value="CAP94130.1"/>
    <property type="molecule type" value="Genomic_DNA"/>
</dbReference>
<evidence type="ECO:0000313" key="1">
    <source>
        <dbReference type="EMBL" id="CAP94130.1"/>
    </source>
</evidence>
<organism evidence="1 2">
    <name type="scientific">Penicillium rubens (strain ATCC 28089 / DSM 1075 / NRRL 1951 / Wisconsin 54-1255)</name>
    <name type="common">Penicillium chrysogenum</name>
    <dbReference type="NCBI Taxonomy" id="500485"/>
    <lineage>
        <taxon>Eukaryota</taxon>
        <taxon>Fungi</taxon>
        <taxon>Dikarya</taxon>
        <taxon>Ascomycota</taxon>
        <taxon>Pezizomycotina</taxon>
        <taxon>Eurotiomycetes</taxon>
        <taxon>Eurotiomycetidae</taxon>
        <taxon>Eurotiales</taxon>
        <taxon>Aspergillaceae</taxon>
        <taxon>Penicillium</taxon>
        <taxon>Penicillium chrysogenum species complex</taxon>
    </lineage>
</organism>
<proteinExistence type="predicted"/>
<keyword evidence="2" id="KW-1185">Reference proteome</keyword>
<reference evidence="1 2" key="1">
    <citation type="journal article" date="2008" name="Nat. Biotechnol.">
        <title>Genome sequencing and analysis of the filamentous fungus Penicillium chrysogenum.</title>
        <authorList>
            <person name="van den Berg M.A."/>
            <person name="Albang R."/>
            <person name="Albermann K."/>
            <person name="Badger J.H."/>
            <person name="Daran J.-M."/>
            <person name="Driessen A.J.M."/>
            <person name="Garcia-Estrada C."/>
            <person name="Fedorova N.D."/>
            <person name="Harris D.M."/>
            <person name="Heijne W.H.M."/>
            <person name="Joardar V.S."/>
            <person name="Kiel J.A.K.W."/>
            <person name="Kovalchuk A."/>
            <person name="Martin J.F."/>
            <person name="Nierman W.C."/>
            <person name="Nijland J.G."/>
            <person name="Pronk J.T."/>
            <person name="Roubos J.A."/>
            <person name="van der Klei I.J."/>
            <person name="van Peij N.N.M.E."/>
            <person name="Veenhuis M."/>
            <person name="von Doehren H."/>
            <person name="Wagner C."/>
            <person name="Wortman J.R."/>
            <person name="Bovenberg R.A.L."/>
        </authorList>
    </citation>
    <scope>NUCLEOTIDE SEQUENCE [LARGE SCALE GENOMIC DNA]</scope>
    <source>
        <strain evidence="2">ATCC 28089 / DSM 1075 / NRRL 1951 / Wisconsin 54-1255</strain>
    </source>
</reference>
<dbReference type="HOGENOM" id="CLU_1421842_0_0_1"/>
<name>B6HA06_PENRW</name>
<protein>
    <submittedName>
        <fullName evidence="1">Uncharacterized protein</fullName>
    </submittedName>
</protein>
<dbReference type="AlphaFoldDB" id="B6HA06"/>
<sequence length="191" mass="21534">MTAVRKYGRTEDPVQIRRWHTPTLERIPCSTGVTSWNSEVDIQQQHPQDADLALNCPVWARVHAIPSEQPFCLSTFPPGSFPTLGRLTSYTFRLTRHGFHTFQPSGRKKENAKERNGDVDAVIPIDWSYTPLVADKTFVRCLQSPGSNPFNLPSDSQAGRNGRLPPVRLSLNLSEWKSQRATLPMRLGRLG</sequence>
<evidence type="ECO:0000313" key="2">
    <source>
        <dbReference type="Proteomes" id="UP000000724"/>
    </source>
</evidence>
<gene>
    <name evidence="1" type="ORF">Pc16g14600</name>
    <name evidence="1" type="ORF">PCH_Pc16g14600</name>
</gene>
<accession>B6HA06</accession>
<dbReference type="VEuPathDB" id="FungiDB:PCH_Pc16g14600"/>
<dbReference type="Proteomes" id="UP000000724">
    <property type="component" value="Contig Pc00c16"/>
</dbReference>